<gene>
    <name evidence="3" type="primary">phoD_2</name>
    <name evidence="3" type="ORF">DUPY_42110</name>
</gene>
<dbReference type="EC" id="3.1.3.1" evidence="3"/>
<dbReference type="GO" id="GO:0004035">
    <property type="term" value="F:alkaline phosphatase activity"/>
    <property type="evidence" value="ECO:0007669"/>
    <property type="project" value="UniProtKB-EC"/>
</dbReference>
<dbReference type="InterPro" id="IPR052900">
    <property type="entry name" value="Phospholipid_Metab_Enz"/>
</dbReference>
<evidence type="ECO:0000259" key="1">
    <source>
        <dbReference type="Pfam" id="PF09423"/>
    </source>
</evidence>
<name>A0A1E7WD15_9BURK</name>
<evidence type="ECO:0000313" key="4">
    <source>
        <dbReference type="Proteomes" id="UP000175989"/>
    </source>
</evidence>
<dbReference type="Proteomes" id="UP000175989">
    <property type="component" value="Unassembled WGS sequence"/>
</dbReference>
<dbReference type="Gene3D" id="2.60.40.380">
    <property type="entry name" value="Purple acid phosphatase-like, N-terminal"/>
    <property type="match status" value="1"/>
</dbReference>
<comment type="caution">
    <text evidence="3">The sequence shown here is derived from an EMBL/GenBank/DDBJ whole genome shotgun (WGS) entry which is preliminary data.</text>
</comment>
<feature type="domain" description="Phospholipase D N-terminal" evidence="2">
    <location>
        <begin position="50"/>
        <end position="141"/>
    </location>
</feature>
<dbReference type="EMBL" id="LROM01000120">
    <property type="protein sequence ID" value="OEZ95760.1"/>
    <property type="molecule type" value="Genomic_DNA"/>
</dbReference>
<dbReference type="RefSeq" id="WP_070250822.1">
    <property type="nucleotide sequence ID" value="NZ_LROM01000120.1"/>
</dbReference>
<dbReference type="PANTHER" id="PTHR43606">
    <property type="entry name" value="PHOSPHATASE, PUTATIVE (AFU_ORTHOLOGUE AFUA_6G08710)-RELATED"/>
    <property type="match status" value="1"/>
</dbReference>
<dbReference type="InterPro" id="IPR029052">
    <property type="entry name" value="Metallo-depent_PP-like"/>
</dbReference>
<dbReference type="PATRIC" id="fig|762836.4.peg.4338"/>
<keyword evidence="4" id="KW-1185">Reference proteome</keyword>
<dbReference type="CDD" id="cd07389">
    <property type="entry name" value="MPP_PhoD"/>
    <property type="match status" value="1"/>
</dbReference>
<dbReference type="Gene3D" id="3.60.21.70">
    <property type="entry name" value="PhoD-like phosphatase"/>
    <property type="match status" value="1"/>
</dbReference>
<dbReference type="InterPro" id="IPR032093">
    <property type="entry name" value="PhoD_N"/>
</dbReference>
<dbReference type="InterPro" id="IPR006311">
    <property type="entry name" value="TAT_signal"/>
</dbReference>
<feature type="domain" description="PhoD-like phosphatase metallophosphatase" evidence="1">
    <location>
        <begin position="152"/>
        <end position="539"/>
    </location>
</feature>
<evidence type="ECO:0000259" key="2">
    <source>
        <dbReference type="Pfam" id="PF16655"/>
    </source>
</evidence>
<dbReference type="SUPFAM" id="SSF56300">
    <property type="entry name" value="Metallo-dependent phosphatases"/>
    <property type="match status" value="1"/>
</dbReference>
<dbReference type="AlphaFoldDB" id="A0A1E7WD15"/>
<organism evidence="3 4">
    <name type="scientific">Duganella phyllosphaerae</name>
    <dbReference type="NCBI Taxonomy" id="762836"/>
    <lineage>
        <taxon>Bacteria</taxon>
        <taxon>Pseudomonadati</taxon>
        <taxon>Pseudomonadota</taxon>
        <taxon>Betaproteobacteria</taxon>
        <taxon>Burkholderiales</taxon>
        <taxon>Oxalobacteraceae</taxon>
        <taxon>Telluria group</taxon>
        <taxon>Duganella</taxon>
    </lineage>
</organism>
<dbReference type="Pfam" id="PF09423">
    <property type="entry name" value="PhoD"/>
    <property type="match status" value="1"/>
</dbReference>
<keyword evidence="3" id="KW-0378">Hydrolase</keyword>
<dbReference type="PROSITE" id="PS51318">
    <property type="entry name" value="TAT"/>
    <property type="match status" value="1"/>
</dbReference>
<proteinExistence type="predicted"/>
<dbReference type="InterPro" id="IPR018946">
    <property type="entry name" value="PhoD-like_MPP"/>
</dbReference>
<protein>
    <submittedName>
        <fullName evidence="3">Alkaline phosphatase D</fullName>
        <ecNumber evidence="3">3.1.3.1</ecNumber>
    </submittedName>
</protein>
<sequence length="575" mass="64261">MHDQPPIPGRRGFIRQVAGTALLGTGLAACTSTASHGDNNDNTGPLRFAHGVASGDPLTDRIILWTRVTPGQDNGGGDIAVRWQLATDAAMRSVVASGTLTTSAHQDYTVKVDAAGLLPGHVYHYQFETGVAKSPVGRTKTLPRMDVRQVKLAVFSCSNYPFGFFNVYADAALQGDLDAALHLGDYIYEYESTGYGAEQGKQLDRVSEPRDVLLRLEDYRRRYAQYRSDPDLQAVHAAMPFIAVWDDHEIADDTWRDGSLDHKTSAYGPFKLRKLAAATAYHEWMPIRTPDPAAIDRIYRSFDFGSIVSLHMLDTRVIGRDQQLMMSSYFDANKQFDEARYRSDLYSPRRQMMGAEQMAWLDRQVEQSTARWQMLGQQVLMARMEYPKAVVLGECSSTAYVAAKRRAALDPASVTDQERRWLASPSLPCYLDSWDGYQSERERLFAIMERHRKNMVVLAGDTHNAWASDLFDANGRQVGVEFATPGVTSPGMEGGQPQRNPDDVAAMMTDMIAPLYYAQTSKRGYLVVTATHEQVRCDFRFVDTVQQHQYTAAVERSLRTLAGPGNRKLEECPPV</sequence>
<dbReference type="Pfam" id="PF16655">
    <property type="entry name" value="PhoD_N"/>
    <property type="match status" value="1"/>
</dbReference>
<dbReference type="InterPro" id="IPR038607">
    <property type="entry name" value="PhoD-like_sf"/>
</dbReference>
<reference evidence="4" key="1">
    <citation type="journal article" date="2016" name="Front. Microbiol.">
        <title>Molecular Keys to the Janthinobacterium and Duganella spp. Interaction with the Plant Pathogen Fusarium graminearum.</title>
        <authorList>
            <person name="Haack F.S."/>
            <person name="Poehlein A."/>
            <person name="Kroger C."/>
            <person name="Voigt C.A."/>
            <person name="Piepenbring M."/>
            <person name="Bode H.B."/>
            <person name="Daniel R."/>
            <person name="Schafer W."/>
            <person name="Streit W.R."/>
        </authorList>
    </citation>
    <scope>NUCLEOTIDE SEQUENCE [LARGE SCALE GENOMIC DNA]</scope>
    <source>
        <strain evidence="4">T54</strain>
    </source>
</reference>
<dbReference type="PANTHER" id="PTHR43606:SF2">
    <property type="entry name" value="ALKALINE PHOSPHATASE FAMILY PROTEIN (AFU_ORTHOLOGUE AFUA_5G03860)"/>
    <property type="match status" value="1"/>
</dbReference>
<evidence type="ECO:0000313" key="3">
    <source>
        <dbReference type="EMBL" id="OEZ95760.1"/>
    </source>
</evidence>
<accession>A0A1E7WD15</accession>